<reference evidence="3 4" key="1">
    <citation type="submission" date="2020-05" db="EMBL/GenBank/DDBJ databases">
        <authorList>
            <person name="Campoy J."/>
            <person name="Schneeberger K."/>
            <person name="Spophaly S."/>
        </authorList>
    </citation>
    <scope>NUCLEOTIDE SEQUENCE [LARGE SCALE GENOMIC DNA]</scope>
    <source>
        <strain evidence="3">PruArmRojPasFocal</strain>
    </source>
</reference>
<feature type="chain" id="PRO_5026739485" evidence="2">
    <location>
        <begin position="22"/>
        <end position="67"/>
    </location>
</feature>
<sequence length="67" mass="7506">MEGLIYHRGALWLLFCTPIVAVVNNVAAAGERELERLKAELRASNALELQLEMLTRIEGRLSTLNLN</sequence>
<dbReference type="Proteomes" id="UP000507222">
    <property type="component" value="Unassembled WGS sequence"/>
</dbReference>
<feature type="signal peptide" evidence="2">
    <location>
        <begin position="1"/>
        <end position="21"/>
    </location>
</feature>
<accession>A0A6J5V784</accession>
<keyword evidence="2" id="KW-0732">Signal</keyword>
<organism evidence="3 4">
    <name type="scientific">Prunus armeniaca</name>
    <name type="common">Apricot</name>
    <name type="synonym">Armeniaca vulgaris</name>
    <dbReference type="NCBI Taxonomy" id="36596"/>
    <lineage>
        <taxon>Eukaryota</taxon>
        <taxon>Viridiplantae</taxon>
        <taxon>Streptophyta</taxon>
        <taxon>Embryophyta</taxon>
        <taxon>Tracheophyta</taxon>
        <taxon>Spermatophyta</taxon>
        <taxon>Magnoliopsida</taxon>
        <taxon>eudicotyledons</taxon>
        <taxon>Gunneridae</taxon>
        <taxon>Pentapetalae</taxon>
        <taxon>rosids</taxon>
        <taxon>fabids</taxon>
        <taxon>Rosales</taxon>
        <taxon>Rosaceae</taxon>
        <taxon>Amygdaloideae</taxon>
        <taxon>Amygdaleae</taxon>
        <taxon>Prunus</taxon>
    </lineage>
</organism>
<gene>
    <name evidence="3" type="ORF">CURHAP_LOCUS40534</name>
</gene>
<evidence type="ECO:0000313" key="4">
    <source>
        <dbReference type="Proteomes" id="UP000507222"/>
    </source>
</evidence>
<dbReference type="AlphaFoldDB" id="A0A6J5V784"/>
<feature type="coiled-coil region" evidence="1">
    <location>
        <begin position="20"/>
        <end position="47"/>
    </location>
</feature>
<dbReference type="EMBL" id="CAEKDK010000006">
    <property type="protein sequence ID" value="CAB4284886.1"/>
    <property type="molecule type" value="Genomic_DNA"/>
</dbReference>
<keyword evidence="1" id="KW-0175">Coiled coil</keyword>
<evidence type="ECO:0000313" key="3">
    <source>
        <dbReference type="EMBL" id="CAB4284886.1"/>
    </source>
</evidence>
<evidence type="ECO:0000256" key="2">
    <source>
        <dbReference type="SAM" id="SignalP"/>
    </source>
</evidence>
<proteinExistence type="predicted"/>
<evidence type="ECO:0000256" key="1">
    <source>
        <dbReference type="SAM" id="Coils"/>
    </source>
</evidence>
<name>A0A6J5V784_PRUAR</name>
<protein>
    <submittedName>
        <fullName evidence="3">Uncharacterized protein</fullName>
    </submittedName>
</protein>